<accession>W1NPS0</accession>
<protein>
    <submittedName>
        <fullName evidence="1">Uncharacterized protein</fullName>
    </submittedName>
</protein>
<organism evidence="1 2">
    <name type="scientific">Amborella trichopoda</name>
    <dbReference type="NCBI Taxonomy" id="13333"/>
    <lineage>
        <taxon>Eukaryota</taxon>
        <taxon>Viridiplantae</taxon>
        <taxon>Streptophyta</taxon>
        <taxon>Embryophyta</taxon>
        <taxon>Tracheophyta</taxon>
        <taxon>Spermatophyta</taxon>
        <taxon>Magnoliopsida</taxon>
        <taxon>Amborellales</taxon>
        <taxon>Amborellaceae</taxon>
        <taxon>Amborella</taxon>
    </lineage>
</organism>
<evidence type="ECO:0000313" key="1">
    <source>
        <dbReference type="EMBL" id="ERM98821.1"/>
    </source>
</evidence>
<name>W1NPS0_AMBTC</name>
<reference evidence="2" key="1">
    <citation type="journal article" date="2013" name="Science">
        <title>The Amborella genome and the evolution of flowering plants.</title>
        <authorList>
            <consortium name="Amborella Genome Project"/>
        </authorList>
    </citation>
    <scope>NUCLEOTIDE SEQUENCE [LARGE SCALE GENOMIC DNA]</scope>
</reference>
<dbReference type="AlphaFoldDB" id="W1NPS0"/>
<evidence type="ECO:0000313" key="2">
    <source>
        <dbReference type="Proteomes" id="UP000017836"/>
    </source>
</evidence>
<gene>
    <name evidence="1" type="ORF">AMTR_s00093p00119210</name>
</gene>
<dbReference type="EMBL" id="KI395256">
    <property type="protein sequence ID" value="ERM98821.1"/>
    <property type="molecule type" value="Genomic_DNA"/>
</dbReference>
<proteinExistence type="predicted"/>
<dbReference type="HOGENOM" id="CLU_2609276_0_0_1"/>
<sequence length="79" mass="8391">MKKMGAAGCIRFGEEKAAKEERKIGCWSEVVCSKVAEVGEEEGSGRVDCGVGEVRIAKVVESGEEQGGRESERTTEVAA</sequence>
<dbReference type="Gramene" id="ERM98821">
    <property type="protein sequence ID" value="ERM98821"/>
    <property type="gene ID" value="AMTR_s00093p00119210"/>
</dbReference>
<dbReference type="Proteomes" id="UP000017836">
    <property type="component" value="Unassembled WGS sequence"/>
</dbReference>
<keyword evidence="2" id="KW-1185">Reference proteome</keyword>